<feature type="region of interest" description="Disordered" evidence="1">
    <location>
        <begin position="226"/>
        <end position="271"/>
    </location>
</feature>
<feature type="compositionally biased region" description="Low complexity" evidence="1">
    <location>
        <begin position="247"/>
        <end position="264"/>
    </location>
</feature>
<gene>
    <name evidence="2" type="ORF">ACFQ4G_18035</name>
</gene>
<evidence type="ECO:0000256" key="1">
    <source>
        <dbReference type="SAM" id="MobiDB-lite"/>
    </source>
</evidence>
<proteinExistence type="predicted"/>
<dbReference type="Proteomes" id="UP001597176">
    <property type="component" value="Unassembled WGS sequence"/>
</dbReference>
<feature type="compositionally biased region" description="Basic and acidic residues" evidence="1">
    <location>
        <begin position="292"/>
        <end position="311"/>
    </location>
</feature>
<protein>
    <submittedName>
        <fullName evidence="2">Uncharacterized protein</fullName>
    </submittedName>
</protein>
<evidence type="ECO:0000313" key="3">
    <source>
        <dbReference type="Proteomes" id="UP001597176"/>
    </source>
</evidence>
<accession>A0ABW3X3V2</accession>
<feature type="compositionally biased region" description="Acidic residues" evidence="1">
    <location>
        <begin position="71"/>
        <end position="97"/>
    </location>
</feature>
<sequence>MADAPTTPPAAPKTGISAMTVEVDTSAFTTADGAGNTKEHASDAEVTEFDIGGGVGPEDDLEPKAAKAETPEDPAPEEDAPADEPAEGDLPDYDPANEEVQKAYDEKFFTKEGVVNLDALSGEFFTNLAKGEGKLNEGTYGFLKATLGLDQAAVKEIERGQMALREAADTQFFAKVEGGKANYEAAIKWAVEGGYTPAQRAAYNEAQAKGGAAFEDAVEALMTRAKKGGAVKAADTSTRRGPPPSRRPGVPSRDVTGTARAATGGSSGDQFANAAEHTTAWSGALEAVKEAKQSGDKAKLRAAEAARDAVSRKARKGYKQA</sequence>
<keyword evidence="3" id="KW-1185">Reference proteome</keyword>
<reference evidence="3" key="1">
    <citation type="journal article" date="2019" name="Int. J. Syst. Evol. Microbiol.">
        <title>The Global Catalogue of Microorganisms (GCM) 10K type strain sequencing project: providing services to taxonomists for standard genome sequencing and annotation.</title>
        <authorList>
            <consortium name="The Broad Institute Genomics Platform"/>
            <consortium name="The Broad Institute Genome Sequencing Center for Infectious Disease"/>
            <person name="Wu L."/>
            <person name="Ma J."/>
        </authorList>
    </citation>
    <scope>NUCLEOTIDE SEQUENCE [LARGE SCALE GENOMIC DNA]</scope>
    <source>
        <strain evidence="3">CCUG 56108</strain>
    </source>
</reference>
<dbReference type="EMBL" id="JBHTND010000030">
    <property type="protein sequence ID" value="MFD1303475.1"/>
    <property type="molecule type" value="Genomic_DNA"/>
</dbReference>
<dbReference type="RefSeq" id="WP_238208558.1">
    <property type="nucleotide sequence ID" value="NZ_JBHTND010000030.1"/>
</dbReference>
<feature type="region of interest" description="Disordered" evidence="1">
    <location>
        <begin position="292"/>
        <end position="321"/>
    </location>
</feature>
<evidence type="ECO:0000313" key="2">
    <source>
        <dbReference type="EMBL" id="MFD1303475.1"/>
    </source>
</evidence>
<organism evidence="2 3">
    <name type="scientific">Methylobacterium marchantiae</name>
    <dbReference type="NCBI Taxonomy" id="600331"/>
    <lineage>
        <taxon>Bacteria</taxon>
        <taxon>Pseudomonadati</taxon>
        <taxon>Pseudomonadota</taxon>
        <taxon>Alphaproteobacteria</taxon>
        <taxon>Hyphomicrobiales</taxon>
        <taxon>Methylobacteriaceae</taxon>
        <taxon>Methylobacterium</taxon>
    </lineage>
</organism>
<comment type="caution">
    <text evidence="2">The sequence shown here is derived from an EMBL/GenBank/DDBJ whole genome shotgun (WGS) entry which is preliminary data.</text>
</comment>
<feature type="region of interest" description="Disordered" evidence="1">
    <location>
        <begin position="30"/>
        <end position="99"/>
    </location>
</feature>
<feature type="compositionally biased region" description="Basic residues" evidence="1">
    <location>
        <begin position="312"/>
        <end position="321"/>
    </location>
</feature>
<name>A0ABW3X3V2_9HYPH</name>